<dbReference type="GO" id="GO:0043812">
    <property type="term" value="F:phosphatidylinositol-4-phosphate phosphatase activity"/>
    <property type="evidence" value="ECO:0007669"/>
    <property type="project" value="TreeGrafter"/>
</dbReference>
<accession>A0A194RQD6</accession>
<dbReference type="Proteomes" id="UP000053240">
    <property type="component" value="Unassembled WGS sequence"/>
</dbReference>
<dbReference type="GO" id="GO:2001135">
    <property type="term" value="P:regulation of endocytic recycling"/>
    <property type="evidence" value="ECO:0007669"/>
    <property type="project" value="TreeGrafter"/>
</dbReference>
<dbReference type="GO" id="GO:0005769">
    <property type="term" value="C:early endosome"/>
    <property type="evidence" value="ECO:0007669"/>
    <property type="project" value="TreeGrafter"/>
</dbReference>
<feature type="domain" description="SAC" evidence="2">
    <location>
        <begin position="187"/>
        <end position="443"/>
    </location>
</feature>
<dbReference type="FunCoup" id="A0A194RQD6">
    <property type="interactions" value="643"/>
</dbReference>
<reference evidence="4 5" key="1">
    <citation type="journal article" date="2015" name="Nat. Commun.">
        <title>Outbred genome sequencing and CRISPR/Cas9 gene editing in butterflies.</title>
        <authorList>
            <person name="Li X."/>
            <person name="Fan D."/>
            <person name="Zhang W."/>
            <person name="Liu G."/>
            <person name="Zhang L."/>
            <person name="Zhao L."/>
            <person name="Fang X."/>
            <person name="Chen L."/>
            <person name="Dong Y."/>
            <person name="Chen Y."/>
            <person name="Ding Y."/>
            <person name="Zhao R."/>
            <person name="Feng M."/>
            <person name="Zhu Y."/>
            <person name="Feng Y."/>
            <person name="Jiang X."/>
            <person name="Zhu D."/>
            <person name="Xiang H."/>
            <person name="Feng X."/>
            <person name="Li S."/>
            <person name="Wang J."/>
            <person name="Zhang G."/>
            <person name="Kronforst M.R."/>
            <person name="Wang W."/>
        </authorList>
    </citation>
    <scope>NUCLEOTIDE SEQUENCE [LARGE SCALE GENOMIC DNA]</scope>
    <source>
        <strain evidence="4">Ya'a_city_454_Pm</strain>
        <tissue evidence="4">Whole body</tissue>
    </source>
</reference>
<dbReference type="EMBL" id="KQ459875">
    <property type="protein sequence ID" value="KPJ19614.1"/>
    <property type="molecule type" value="Genomic_DNA"/>
</dbReference>
<evidence type="ECO:0000259" key="2">
    <source>
        <dbReference type="PROSITE" id="PS50275"/>
    </source>
</evidence>
<dbReference type="Pfam" id="PF12456">
    <property type="entry name" value="hSac2"/>
    <property type="match status" value="1"/>
</dbReference>
<dbReference type="GO" id="GO:0046856">
    <property type="term" value="P:phosphatidylinositol dephosphorylation"/>
    <property type="evidence" value="ECO:0007669"/>
    <property type="project" value="TreeGrafter"/>
</dbReference>
<evidence type="ECO:0000313" key="5">
    <source>
        <dbReference type="Proteomes" id="UP000053240"/>
    </source>
</evidence>
<dbReference type="AlphaFoldDB" id="A0A194RQD6"/>
<dbReference type="PROSITE" id="PS51791">
    <property type="entry name" value="HSAC2"/>
    <property type="match status" value="1"/>
</dbReference>
<keyword evidence="5" id="KW-1185">Reference proteome</keyword>
<sequence>MELFRSELYYIFVRNESSLWWNRVTGAFSVRSAWDLSDIEDIECLGITEGIIGKVEHSTIYEPRLMIIKESVPVGQIYFHHTIYKIKSICFLNMGVANQEMDLCPCTKHNSSSSMQSSNKTANKKMGSRLFENSAFLNKTVGAVKNVSNTIKTTTQHAATQVKQTVKKQRDPKLAERFEKRLTDELHKIFDDAESFYYSRTLDITNSLQRQYEIEKILESEECEGKTVTDITRWWKHVDDRFFWNKHMLKDIIALDSPQCDEWILPVIQGYVHLAQIAVDADSNPLNVESLASGNTCDDTFTLGLISRRSRYQAGTRYNRRGIEPGGKVANYVETEQIVSIICTDSIHRASFLQVRGSVPIFWSQPEYKFRPPPRLDRGEEETHAAFKKHFEEELKIYKQVCIVNLVEQQGRERVIWEAYGNHVLKFNSPDVIYATFDFHEYCVVIIIIAISSLYVSSEGLGAYPKLGTAIAKYVLELQLCRLGLGTPGCGLPAALRHAFLTMWADNGDVVSRQYAGTKALKGDYTRTGERKFTGMMKDGVASANRFLIRHFNDAMTQCAIDIALGQPIDESTIDELDLWHDVKTASMMVLENLEPSKPRFGMMPSYFGHPMRSELASAQEQTEPDTAAMAQHVKSLIDDCKKLLVDTEPVLGSWGLIDADPHTGDPHETEMDSVMVLTSDAYYVTDYDETSDRLLSVQRVPLSDVTLLELGTLDTNPTIFGVGRKSSTEPVVCIRINYKYNGEPGYFHMFRSTSLRFFNNMAVVINTRDEMIESLHSICESVMVARDVAKLPPVPFHDGVKLEKRKSKIHGASSGGARSALYLDVSRLPSLTRNVSETQLVADIRSVERRQASSLTDAVLEQIIRIVSVRTECRYIPQVNGQVHDAEHTVRSKALNNMTEQFSKLNKLSHSLNAKARPSLQLKFDQGASRTKKIFTIGQNKNDKKKGSLSDGLSSDYSSDDENRTNIFEPTLDNFENTQHYIGKKSTDEKNETENDCELIQNPLYSSKIEPNEVTEIVQDVPETIERLPVKTPNIPKRNPFDIDTTKTPEIQIEGFVKPTPPNTLLLSQKLSHSSSDINYEDDQTSQEVYVRSNSQHEITLNIAQSHSESALRQLKNIASPMSSATREMVLSPLSKLAKGVQTLGANLDPRKIKASGSVKQISEQQYEEHKKLQEKWHGCNTRLIAL</sequence>
<dbReference type="PANTHER" id="PTHR45662">
    <property type="entry name" value="PHOSPHATIDYLINOSITIDE PHOSPHATASE SAC1"/>
    <property type="match status" value="1"/>
</dbReference>
<evidence type="ECO:0000256" key="1">
    <source>
        <dbReference type="SAM" id="MobiDB-lite"/>
    </source>
</evidence>
<dbReference type="GO" id="GO:0045334">
    <property type="term" value="C:clathrin-coated endocytic vesicle"/>
    <property type="evidence" value="ECO:0007669"/>
    <property type="project" value="TreeGrafter"/>
</dbReference>
<dbReference type="InterPro" id="IPR002013">
    <property type="entry name" value="SAC_dom"/>
</dbReference>
<feature type="region of interest" description="Disordered" evidence="1">
    <location>
        <begin position="936"/>
        <end position="973"/>
    </location>
</feature>
<gene>
    <name evidence="4" type="ORF">RR48_06474</name>
</gene>
<dbReference type="PROSITE" id="PS50275">
    <property type="entry name" value="SAC"/>
    <property type="match status" value="2"/>
</dbReference>
<dbReference type="InParanoid" id="A0A194RQD6"/>
<name>A0A194RQD6_PAPMA</name>
<dbReference type="InterPro" id="IPR022158">
    <property type="entry name" value="Inositol_phosphatase"/>
</dbReference>
<dbReference type="PANTHER" id="PTHR45662:SF8">
    <property type="entry name" value="PHOSPHATIDYLINOSITIDE PHOSPHATASE SAC2"/>
    <property type="match status" value="1"/>
</dbReference>
<protein>
    <submittedName>
        <fullName evidence="4">Phosphatidylinositide phosphatase SAC2</fullName>
    </submittedName>
</protein>
<organism evidence="4 5">
    <name type="scientific">Papilio machaon</name>
    <name type="common">Old World swallowtail butterfly</name>
    <dbReference type="NCBI Taxonomy" id="76193"/>
    <lineage>
        <taxon>Eukaryota</taxon>
        <taxon>Metazoa</taxon>
        <taxon>Ecdysozoa</taxon>
        <taxon>Arthropoda</taxon>
        <taxon>Hexapoda</taxon>
        <taxon>Insecta</taxon>
        <taxon>Pterygota</taxon>
        <taxon>Neoptera</taxon>
        <taxon>Endopterygota</taxon>
        <taxon>Lepidoptera</taxon>
        <taxon>Glossata</taxon>
        <taxon>Ditrysia</taxon>
        <taxon>Papilionoidea</taxon>
        <taxon>Papilionidae</taxon>
        <taxon>Papilioninae</taxon>
        <taxon>Papilio</taxon>
    </lineage>
</organism>
<evidence type="ECO:0000313" key="4">
    <source>
        <dbReference type="EMBL" id="KPJ19614.1"/>
    </source>
</evidence>
<evidence type="ECO:0000259" key="3">
    <source>
        <dbReference type="PROSITE" id="PS51791"/>
    </source>
</evidence>
<dbReference type="InterPro" id="IPR034753">
    <property type="entry name" value="hSac2"/>
</dbReference>
<feature type="domain" description="SAC" evidence="2">
    <location>
        <begin position="469"/>
        <end position="517"/>
    </location>
</feature>
<feature type="domain" description="HSac2" evidence="3">
    <location>
        <begin position="627"/>
        <end position="784"/>
    </location>
</feature>
<proteinExistence type="predicted"/>
<dbReference type="Pfam" id="PF02383">
    <property type="entry name" value="Syja_N"/>
    <property type="match status" value="1"/>
</dbReference>